<keyword evidence="5" id="KW-0378">Hydrolase</keyword>
<dbReference type="InterPro" id="IPR042115">
    <property type="entry name" value="PriA_3primeBD_sf"/>
</dbReference>
<feature type="domain" description="PriA DNA helicase Cys-rich region (CRR)" evidence="14">
    <location>
        <begin position="528"/>
        <end position="552"/>
    </location>
</feature>
<comment type="caution">
    <text evidence="15">The sequence shown here is derived from an EMBL/GenBank/DDBJ whole genome shotgun (WGS) entry which is preliminary data.</text>
</comment>
<gene>
    <name evidence="11 15" type="primary">priA</name>
    <name evidence="15" type="ORF">Tsumi_04690</name>
</gene>
<evidence type="ECO:0000256" key="10">
    <source>
        <dbReference type="ARBA" id="ARBA00023235"/>
    </source>
</evidence>
<comment type="similarity">
    <text evidence="11">Belongs to the helicase family. PriA subfamily.</text>
</comment>
<keyword evidence="3 11" id="KW-0479">Metal-binding</keyword>
<evidence type="ECO:0000256" key="5">
    <source>
        <dbReference type="ARBA" id="ARBA00022801"/>
    </source>
</evidence>
<evidence type="ECO:0000259" key="13">
    <source>
        <dbReference type="Pfam" id="PF18074"/>
    </source>
</evidence>
<dbReference type="HAMAP" id="MF_00983">
    <property type="entry name" value="PriA"/>
    <property type="match status" value="1"/>
</dbReference>
<evidence type="ECO:0000313" key="15">
    <source>
        <dbReference type="EMBL" id="GAB1251365.1"/>
    </source>
</evidence>
<feature type="binding site" evidence="11">
    <location>
        <position position="562"/>
    </location>
    <ligand>
        <name>Zn(2+)</name>
        <dbReference type="ChEBI" id="CHEBI:29105"/>
        <label>1</label>
    </ligand>
</feature>
<feature type="binding site" evidence="11">
    <location>
        <position position="528"/>
    </location>
    <ligand>
        <name>Zn(2+)</name>
        <dbReference type="ChEBI" id="CHEBI:29105"/>
        <label>2</label>
    </ligand>
</feature>
<evidence type="ECO:0000259" key="14">
    <source>
        <dbReference type="Pfam" id="PF18319"/>
    </source>
</evidence>
<dbReference type="Gene3D" id="3.40.50.300">
    <property type="entry name" value="P-loop containing nucleotide triphosphate hydrolases"/>
    <property type="match status" value="1"/>
</dbReference>
<feature type="binding site" evidence="11">
    <location>
        <position position="559"/>
    </location>
    <ligand>
        <name>Zn(2+)</name>
        <dbReference type="ChEBI" id="CHEBI:29105"/>
        <label>1</label>
    </ligand>
</feature>
<dbReference type="PANTHER" id="PTHR30580">
    <property type="entry name" value="PRIMOSOMAL PROTEIN N"/>
    <property type="match status" value="1"/>
</dbReference>
<feature type="domain" description="Primosomal protein N C-terminal" evidence="13">
    <location>
        <begin position="716"/>
        <end position="814"/>
    </location>
</feature>
<feature type="binding site" evidence="11">
    <location>
        <position position="549"/>
    </location>
    <ligand>
        <name>Zn(2+)</name>
        <dbReference type="ChEBI" id="CHEBI:29105"/>
        <label>2</label>
    </ligand>
</feature>
<dbReference type="NCBIfam" id="TIGR00595">
    <property type="entry name" value="priA"/>
    <property type="match status" value="1"/>
</dbReference>
<keyword evidence="16" id="KW-1185">Reference proteome</keyword>
<feature type="binding site" evidence="11">
    <location>
        <position position="546"/>
    </location>
    <ligand>
        <name>Zn(2+)</name>
        <dbReference type="ChEBI" id="CHEBI:29105"/>
        <label>2</label>
    </ligand>
</feature>
<evidence type="ECO:0000259" key="12">
    <source>
        <dbReference type="Pfam" id="PF17764"/>
    </source>
</evidence>
<organism evidence="15 16">
    <name type="scientific">Porphyromonas miyakawae</name>
    <dbReference type="NCBI Taxonomy" id="3137470"/>
    <lineage>
        <taxon>Bacteria</taxon>
        <taxon>Pseudomonadati</taxon>
        <taxon>Bacteroidota</taxon>
        <taxon>Bacteroidia</taxon>
        <taxon>Bacteroidales</taxon>
        <taxon>Porphyromonadaceae</taxon>
        <taxon>Porphyromonas</taxon>
    </lineage>
</organism>
<dbReference type="InterPro" id="IPR005259">
    <property type="entry name" value="PriA"/>
</dbReference>
<sequence>MVAQILLPLPIDGTFSYLIPEELEGKIKEGNFVVIQFGKRHFYIGIVVALLEGSHLSKEGLKPIEALLPDHPSISREELNFWQWMASYYMVSQGTIMRLALPKTLLPESETLICINRELLENYTASDQATEEGLARLYEYGKEVIPFDEVISLLGKGGSRRYDKLVEAGIFVPKEALSGFNKAIGIPQIAFSPQFQSDEALQQLLDSKRRQPARKALIERLVLLQEELNLPLRAVIDKARLIDKQPNRNTQLRQLIEEGILSVSYAAPNVEQSVIDLTEPVLLSDEEKLRDDKPNLFVAHSFTEETAFIVKQLQYTLSRGHSALLILPPFSTIEGNDALFSLFPELKSFPLVFFDGNANDLRRAKAIKTIKESTTPLIIVGHRPAAFAPLTNVGLITIFEEQDPYYKQRDGFPRYHARDMLVWRALQGKIPLLLTSINPSLDSIYNTEVGKWQLINSIPSAAPRAIEVIDLKRERKIRRLLRDRIISVPLKETMKQVIAQKGKVLIITPQKGFAPYLLCPECGETPKCIHCDVSLTYHRRLNRLVCRYCGFSTSVPAYCPSCQKKGKENIEWLRIGYGSERVENELTKLFPNTHIVRIDAETTARTSHRAALRQTIYSGEGDIYLGTQMITRISSLEGVKLIVFSELDKLTSIPYFRIDEELFDLCYVLSIRYPDASFLFQTTAPDHPIIDTLRNGQRLNLLKALLDERKFLRFAPVYRMIRIEMKATNRDLLIAFAERLSERLRALPHFIQVDGPIEPFVSRVKLRYIRHIVLKLNSQYSSTSTRQSIQHTVKAIQQQACFKQKVSVAYDVDPY</sequence>
<evidence type="ECO:0000313" key="16">
    <source>
        <dbReference type="Proteomes" id="UP001628220"/>
    </source>
</evidence>
<evidence type="ECO:0000256" key="6">
    <source>
        <dbReference type="ARBA" id="ARBA00022806"/>
    </source>
</evidence>
<keyword evidence="7 11" id="KW-0862">Zinc</keyword>
<comment type="caution">
    <text evidence="11">As this protein does not have any detectable helicase domains, it probably does not have helicase activity.</text>
</comment>
<dbReference type="Pfam" id="PF18074">
    <property type="entry name" value="PriA_C"/>
    <property type="match status" value="1"/>
</dbReference>
<accession>A0ABQ0E0X5</accession>
<dbReference type="InterPro" id="IPR024064">
    <property type="entry name" value="FdhE-like_sf"/>
</dbReference>
<name>A0ABQ0E0X5_9PORP</name>
<dbReference type="InterPro" id="IPR041222">
    <property type="entry name" value="PriA_3primeBD"/>
</dbReference>
<comment type="function">
    <text evidence="11">Initiates the restart of stalled replication forks, which reloads the replicative helicase on sites other than the origin of replication. Recognizes and binds to abandoned replication forks and remodels them to uncover a helicase loading site. Promotes assembly of the primosome at these replication forks.</text>
</comment>
<evidence type="ECO:0000256" key="1">
    <source>
        <dbReference type="ARBA" id="ARBA00022515"/>
    </source>
</evidence>
<keyword evidence="4 11" id="KW-0547">Nucleotide-binding</keyword>
<feature type="binding site" evidence="11">
    <location>
        <position position="522"/>
    </location>
    <ligand>
        <name>Zn(2+)</name>
        <dbReference type="ChEBI" id="CHEBI:29105"/>
        <label>1</label>
    </ligand>
</feature>
<evidence type="ECO:0000256" key="8">
    <source>
        <dbReference type="ARBA" id="ARBA00022840"/>
    </source>
</evidence>
<proteinExistence type="inferred from homology"/>
<dbReference type="EMBL" id="BAAFSF010000001">
    <property type="protein sequence ID" value="GAB1251365.1"/>
    <property type="molecule type" value="Genomic_DNA"/>
</dbReference>
<dbReference type="Gene3D" id="3.40.1440.60">
    <property type="entry name" value="PriA, 3(prime) DNA-binding domain"/>
    <property type="match status" value="1"/>
</dbReference>
<dbReference type="RefSeq" id="WP_411915176.1">
    <property type="nucleotide sequence ID" value="NZ_BAAFSF010000001.1"/>
</dbReference>
<evidence type="ECO:0000256" key="2">
    <source>
        <dbReference type="ARBA" id="ARBA00022705"/>
    </source>
</evidence>
<feature type="binding site" evidence="11">
    <location>
        <position position="531"/>
    </location>
    <ligand>
        <name>Zn(2+)</name>
        <dbReference type="ChEBI" id="CHEBI:29105"/>
        <label>2</label>
    </ligand>
</feature>
<dbReference type="Proteomes" id="UP001628220">
    <property type="component" value="Unassembled WGS sequence"/>
</dbReference>
<dbReference type="Pfam" id="PF18319">
    <property type="entry name" value="Zn_ribbon_PriA"/>
    <property type="match status" value="1"/>
</dbReference>
<evidence type="ECO:0000256" key="11">
    <source>
        <dbReference type="HAMAP-Rule" id="MF_00983"/>
    </source>
</evidence>
<keyword evidence="1 11" id="KW-0639">Primosome</keyword>
<evidence type="ECO:0000256" key="9">
    <source>
        <dbReference type="ARBA" id="ARBA00023125"/>
    </source>
</evidence>
<protein>
    <recommendedName>
        <fullName evidence="11">Probable replication restart protein PriA</fullName>
    </recommendedName>
    <alternativeName>
        <fullName evidence="11">Putative ATP-dependent DNA helicase PriA</fullName>
    </alternativeName>
</protein>
<feature type="domain" description="Primosomal protein N' 3' DNA-binding" evidence="12">
    <location>
        <begin position="4"/>
        <end position="102"/>
    </location>
</feature>
<keyword evidence="2 11" id="KW-0235">DNA replication</keyword>
<dbReference type="PANTHER" id="PTHR30580:SF0">
    <property type="entry name" value="PRIMOSOMAL PROTEIN N"/>
    <property type="match status" value="1"/>
</dbReference>
<keyword evidence="6" id="KW-0347">Helicase</keyword>
<comment type="subunit">
    <text evidence="11">Component of the replication restart primosome.</text>
</comment>
<evidence type="ECO:0000256" key="4">
    <source>
        <dbReference type="ARBA" id="ARBA00022741"/>
    </source>
</evidence>
<dbReference type="SUPFAM" id="SSF144020">
    <property type="entry name" value="FdhE-like"/>
    <property type="match status" value="1"/>
</dbReference>
<evidence type="ECO:0000256" key="7">
    <source>
        <dbReference type="ARBA" id="ARBA00022833"/>
    </source>
</evidence>
<feature type="binding site" evidence="11">
    <location>
        <position position="519"/>
    </location>
    <ligand>
        <name>Zn(2+)</name>
        <dbReference type="ChEBI" id="CHEBI:29105"/>
        <label>1</label>
    </ligand>
</feature>
<dbReference type="InterPro" id="IPR040498">
    <property type="entry name" value="PriA_CRR"/>
</dbReference>
<dbReference type="InterPro" id="IPR041236">
    <property type="entry name" value="PriA_C"/>
</dbReference>
<keyword evidence="8 11" id="KW-0067">ATP-binding</keyword>
<keyword evidence="9 11" id="KW-0238">DNA-binding</keyword>
<reference evidence="15 16" key="1">
    <citation type="journal article" date="2025" name="Int. J. Syst. Evol. Microbiol.">
        <title>Desulfovibrio falkowii sp. nov., Porphyromonas miyakawae sp. nov., Mediterraneibacter flintii sp. nov. and Owariibacterium komagatae gen. nov., sp. nov., isolated from human faeces.</title>
        <authorList>
            <person name="Hamaguchi T."/>
            <person name="Ohara M."/>
            <person name="Hisatomi A."/>
            <person name="Sekiguchi K."/>
            <person name="Takeda J.I."/>
            <person name="Ueyama J."/>
            <person name="Ito M."/>
            <person name="Nishiwaki H."/>
            <person name="Ogi T."/>
            <person name="Hirayama M."/>
            <person name="Ohkuma M."/>
            <person name="Sakamoto M."/>
            <person name="Ohno K."/>
        </authorList>
    </citation>
    <scope>NUCLEOTIDE SEQUENCE [LARGE SCALE GENOMIC DNA]</scope>
    <source>
        <strain evidence="15 16">13CB11C</strain>
    </source>
</reference>
<comment type="cofactor">
    <cofactor evidence="11">
        <name>Zn(2+)</name>
        <dbReference type="ChEBI" id="CHEBI:29105"/>
    </cofactor>
    <text evidence="11">Binds 2 zinc ions per subunit.</text>
</comment>
<dbReference type="Pfam" id="PF17764">
    <property type="entry name" value="PriA_3primeBD"/>
    <property type="match status" value="1"/>
</dbReference>
<evidence type="ECO:0000256" key="3">
    <source>
        <dbReference type="ARBA" id="ARBA00022723"/>
    </source>
</evidence>
<keyword evidence="10" id="KW-0413">Isomerase</keyword>
<dbReference type="InterPro" id="IPR027417">
    <property type="entry name" value="P-loop_NTPase"/>
</dbReference>